<sequence length="1646" mass="182556">MRARVSANIHALELAEQGGLTERDLEQVALFSGWGGLAEVFDETKPQWAAVRERLHDILGEEGYKAARRSTVNAHYTHNEYVTAIWDALKAAGVQSGAGLEPGCGIGHFIAHAPTNLTMTGIELDSTAARLAQLLAPSDTIRAEGFETTTLPPVFDVAVGNVPFADLALFDPAHNPGRHSMHNHFIIKSLDLLKSGGYAALITSTYTLDAKNPAARRDMYERADLVAAIRLPSGAHSEAAGTSVASDLLIFRKRTPGETPQEFTWEHTHPVRLPRKDGTTATFALNNYFLDHPANILGELEAGSGMGGRDMLTVQGKKTPTDVAGDLSAALTRVFTDLPERLAYSPQVIEIDAEALSAPLEEGMVAGSLRPTPQGMERLAASGEWEAVRLAKKYVAETHRLYELFTLVSRLVSAEETAPAADVALEVLRTQTRTAYEAYVAEYGALNRNTKSIRIDKNGEEVLRVAYPQAVRVLKKDPRHALLFALEKWDDETERATPADILSSRQLYAPYQPKGAQTTREALAMSLEQKGSIDLPYMHYLLGIPDEVIRGQLIEEGLAFLDPQTGILTRAPEYLSGNVREKLHAAQSAAQTDPQYSVNVEALERVMPEPIDFTDITPTIGASWIPIRDYQQFLREMLDDGRPSLTLTQDGAYSVNLSGAQSRSYEQETRWGTTAMRASDIFTKLLNANTIEVTYTDPDNKNRKLVDMAATAAAVAKGKEIEDHFKEWLFADATRTERLVQIYNERFNSLVGRDYTDIGSGLTLPGLSSSIQLYDHQKTAIARMLYEPTCGLFHEVGAGKTLAMVCAVMEQRRLGLVTKPLVVVPNHLVGQFRSEWLAAYPAARLLTLESEDISKANKAEFFARARMGNWDAIICSHYAFGQLPLGKETIKVYEQTKLDETRTRIAFEAAQSGDVSVSKLESKMLESEASIKREINDAQNQHDETLLSFESLGVDYLVVDEAHAYKNLPVKGAEKFAGLLGGTSSRALDLDMKINYLRSQGRERICTLATATPVANSMGEMWVMMHYLRPDILAGAGVGDFTAWARQFASASTAVEMNASGSYEVKQRFTTFNNLPELLAMWQTFADVKLTSELGLNLPEMKTRSDGERRAETLEIDLGGPMEEFRERLEERETAIKAGMVSPTEDNYLCLTNDGITFATDYRLFTEKNAAALIGVDTEAITHQKVDVVADNVYRVWNETKDNQYLDETGEVSPTRGALQIVFCDKGTPKTDGSFDMYHELKRLLVEKGVPESAIAFVHEAKNTLERDGLYKRARSGSIQILIGSTEKLGTGANIQTRAVAIHHVDVPWRPADHIQRNGRVFRQKNQNHEVAEYRYCTLKSLDTMKWQTLERKAAFIGQVMTGKYSGRSIEDVAERQMSYAETKAIASGDIMLMRSVDLKNQIQGLKNERAAWRTKNANIASNLRLLGTTGMFLGRYGDALERVQETLTNPPAPVIKFDDTTVTERKVAATQLNDALSVLPSYIFRTAASRGAGAISWNPVYSLPKIEINGVPIAFGITTSYLGNGHGLVAVPAAFAQQLEYYRRYFPDKSGLDISVEVQFKGTTIPRLDYHYFVRLENMIGKLDGLQEKIKEYQANIEREKMRYGSETEERWSGESKLATLEAELKTITASLREGKRTQQQTINL</sequence>
<dbReference type="SUPFAM" id="SSF52540">
    <property type="entry name" value="P-loop containing nucleoside triphosphate hydrolases"/>
    <property type="match status" value="2"/>
</dbReference>
<dbReference type="PROSITE" id="PS51194">
    <property type="entry name" value="HELICASE_CTER"/>
    <property type="match status" value="1"/>
</dbReference>
<keyword evidence="4" id="KW-1185">Reference proteome</keyword>
<feature type="domain" description="Helicase C-terminal" evidence="2">
    <location>
        <begin position="1201"/>
        <end position="1381"/>
    </location>
</feature>
<dbReference type="CDD" id="cd02440">
    <property type="entry name" value="AdoMet_MTases"/>
    <property type="match status" value="1"/>
</dbReference>
<comment type="caution">
    <text evidence="3">The sequence shown here is derived from an EMBL/GenBank/DDBJ whole genome shotgun (WGS) entry which is preliminary data.</text>
</comment>
<dbReference type="SMART" id="SM00490">
    <property type="entry name" value="HELICc"/>
    <property type="match status" value="1"/>
</dbReference>
<evidence type="ECO:0000259" key="2">
    <source>
        <dbReference type="PROSITE" id="PS51194"/>
    </source>
</evidence>
<dbReference type="Gene3D" id="3.40.50.150">
    <property type="entry name" value="Vaccinia Virus protein VP39"/>
    <property type="match status" value="1"/>
</dbReference>
<protein>
    <submittedName>
        <fullName evidence="3">SNF2-related protein</fullName>
    </submittedName>
</protein>
<dbReference type="InterPro" id="IPR014001">
    <property type="entry name" value="Helicase_ATP-bd"/>
</dbReference>
<organism evidence="3 4">
    <name type="scientific">Actinotignum sanguinis</name>
    <dbReference type="NCBI Taxonomy" id="1445614"/>
    <lineage>
        <taxon>Bacteria</taxon>
        <taxon>Bacillati</taxon>
        <taxon>Actinomycetota</taxon>
        <taxon>Actinomycetes</taxon>
        <taxon>Actinomycetales</taxon>
        <taxon>Actinomycetaceae</taxon>
        <taxon>Actinotignum</taxon>
    </lineage>
</organism>
<dbReference type="InterPro" id="IPR001650">
    <property type="entry name" value="Helicase_C-like"/>
</dbReference>
<proteinExistence type="predicted"/>
<dbReference type="Proteomes" id="UP001219297">
    <property type="component" value="Unassembled WGS sequence"/>
</dbReference>
<keyword evidence="1" id="KW-0175">Coiled coil</keyword>
<accession>A0ABT5V7P5</accession>
<dbReference type="EMBL" id="JARBHI010000020">
    <property type="protein sequence ID" value="MDE1656978.1"/>
    <property type="molecule type" value="Genomic_DNA"/>
</dbReference>
<dbReference type="InterPro" id="IPR029063">
    <property type="entry name" value="SAM-dependent_MTases_sf"/>
</dbReference>
<dbReference type="Gene3D" id="3.40.50.300">
    <property type="entry name" value="P-loop containing nucleotide triphosphate hydrolases"/>
    <property type="match status" value="2"/>
</dbReference>
<dbReference type="PRINTS" id="PR00507">
    <property type="entry name" value="N12N6MTFRASE"/>
</dbReference>
<dbReference type="Pfam" id="PF00176">
    <property type="entry name" value="SNF2-rel_dom"/>
    <property type="match status" value="1"/>
</dbReference>
<gene>
    <name evidence="3" type="ORF">PWJ81_07840</name>
</gene>
<feature type="coiled-coil region" evidence="1">
    <location>
        <begin position="1577"/>
        <end position="1639"/>
    </location>
</feature>
<name>A0ABT5V7P5_9ACTO</name>
<dbReference type="InterPro" id="IPR000330">
    <property type="entry name" value="SNF2_N"/>
</dbReference>
<evidence type="ECO:0000313" key="4">
    <source>
        <dbReference type="Proteomes" id="UP001219297"/>
    </source>
</evidence>
<dbReference type="PANTHER" id="PTHR41313:SF1">
    <property type="entry name" value="DNA METHYLASE ADENINE-SPECIFIC DOMAIN-CONTAINING PROTEIN"/>
    <property type="match status" value="1"/>
</dbReference>
<evidence type="ECO:0000256" key="1">
    <source>
        <dbReference type="SAM" id="Coils"/>
    </source>
</evidence>
<dbReference type="InterPro" id="IPR052933">
    <property type="entry name" value="DNA_Protect_Modify"/>
</dbReference>
<dbReference type="SUPFAM" id="SSF53335">
    <property type="entry name" value="S-adenosyl-L-methionine-dependent methyltransferases"/>
    <property type="match status" value="1"/>
</dbReference>
<dbReference type="SMART" id="SM00487">
    <property type="entry name" value="DEXDc"/>
    <property type="match status" value="1"/>
</dbReference>
<dbReference type="PANTHER" id="PTHR41313">
    <property type="entry name" value="ADENINE-SPECIFIC METHYLTRANSFERASE"/>
    <property type="match status" value="1"/>
</dbReference>
<reference evidence="3 4" key="1">
    <citation type="submission" date="2023-02" db="EMBL/GenBank/DDBJ databases">
        <title>Defining the Infant Male Urobiome and Moving Towards Mechanisms in Urobiome Research.</title>
        <authorList>
            <person name="Reasoner S."/>
            <person name="Flores V."/>
            <person name="Van Horn G."/>
            <person name="Morales G."/>
            <person name="Peard L."/>
            <person name="Abelson B."/>
            <person name="Manuel C."/>
            <person name="Lee J."/>
            <person name="Baker B."/>
            <person name="Williams T."/>
            <person name="Schmitz J."/>
            <person name="Clayton D."/>
            <person name="Hadjifrangiskou M."/>
        </authorList>
    </citation>
    <scope>NUCLEOTIDE SEQUENCE [LARGE SCALE GENOMIC DNA]</scope>
    <source>
        <strain evidence="3 4">AS1053</strain>
    </source>
</reference>
<evidence type="ECO:0000313" key="3">
    <source>
        <dbReference type="EMBL" id="MDE1656978.1"/>
    </source>
</evidence>
<dbReference type="InterPro" id="IPR027417">
    <property type="entry name" value="P-loop_NTPase"/>
</dbReference>
<dbReference type="Pfam" id="PF00271">
    <property type="entry name" value="Helicase_C"/>
    <property type="match status" value="1"/>
</dbReference>